<accession>F0WH00</accession>
<dbReference type="PROSITE" id="PS50216">
    <property type="entry name" value="DHHC"/>
    <property type="match status" value="1"/>
</dbReference>
<feature type="transmembrane region" description="Helical" evidence="8">
    <location>
        <begin position="58"/>
        <end position="78"/>
    </location>
</feature>
<reference evidence="10" key="1">
    <citation type="journal article" date="2011" name="PLoS Biol.">
        <title>Gene gain and loss during evolution of obligate parasitism in the white rust pathogen of Arabidopsis thaliana.</title>
        <authorList>
            <person name="Kemen E."/>
            <person name="Gardiner A."/>
            <person name="Schultz-Larsen T."/>
            <person name="Kemen A.C."/>
            <person name="Balmuth A.L."/>
            <person name="Robert-Seilaniantz A."/>
            <person name="Bailey K."/>
            <person name="Holub E."/>
            <person name="Studholme D.J."/>
            <person name="Maclean D."/>
            <person name="Jones J.D."/>
        </authorList>
    </citation>
    <scope>NUCLEOTIDE SEQUENCE</scope>
</reference>
<dbReference type="PANTHER" id="PTHR22883:SF23">
    <property type="entry name" value="PALMITOYLTRANSFERASE ZDHHC6"/>
    <property type="match status" value="1"/>
</dbReference>
<gene>
    <name evidence="10" type="primary">AlNc14C96G5875</name>
    <name evidence="10" type="ORF">ALNC14_066580</name>
</gene>
<dbReference type="GO" id="GO:0005783">
    <property type="term" value="C:endoplasmic reticulum"/>
    <property type="evidence" value="ECO:0007669"/>
    <property type="project" value="TreeGrafter"/>
</dbReference>
<dbReference type="HOGENOM" id="CLU_093668_0_0_1"/>
<feature type="transmembrane region" description="Helical" evidence="8">
    <location>
        <begin position="90"/>
        <end position="112"/>
    </location>
</feature>
<sequence length="252" mass="27989">MANYHRMSVSSGANATTINNTSTPTNGVLVKTNIPETVNEVENAPKSGSKKKRARWRWCIPIGSTRVLCTYTSGYIGYFPTTFHIGPDRFWMLLTYTIILAPIIIVASVTQLGNTTTELACQITLIVTTFFTLIFFSMTACSDPGMIFEERKNISVEVYAPGCTPITLSTAPIEIEVEPVDEMIVCASCHILRPVNASHCYDCNACILELDHHCPWTGKCIGKRTLYWFYAFLVSITCHLVVATITIAYAFM</sequence>
<name>F0WH00_9STRA</name>
<keyword evidence="3 8" id="KW-0812">Transmembrane</keyword>
<feature type="transmembrane region" description="Helical" evidence="8">
    <location>
        <begin position="119"/>
        <end position="138"/>
    </location>
</feature>
<dbReference type="EC" id="2.3.1.225" evidence="8"/>
<comment type="similarity">
    <text evidence="7">Belongs to the DHHC palmitoyltransferase family. PFA5 subfamily.</text>
</comment>
<feature type="domain" description="Palmitoyltransferase DHHC" evidence="9">
    <location>
        <begin position="184"/>
        <end position="251"/>
    </location>
</feature>
<evidence type="ECO:0000256" key="8">
    <source>
        <dbReference type="RuleBase" id="RU079119"/>
    </source>
</evidence>
<comment type="catalytic activity">
    <reaction evidence="8">
        <text>L-cysteinyl-[protein] + hexadecanoyl-CoA = S-hexadecanoyl-L-cysteinyl-[protein] + CoA</text>
        <dbReference type="Rhea" id="RHEA:36683"/>
        <dbReference type="Rhea" id="RHEA-COMP:10131"/>
        <dbReference type="Rhea" id="RHEA-COMP:11032"/>
        <dbReference type="ChEBI" id="CHEBI:29950"/>
        <dbReference type="ChEBI" id="CHEBI:57287"/>
        <dbReference type="ChEBI" id="CHEBI:57379"/>
        <dbReference type="ChEBI" id="CHEBI:74151"/>
        <dbReference type="EC" id="2.3.1.225"/>
    </reaction>
</comment>
<evidence type="ECO:0000256" key="2">
    <source>
        <dbReference type="ARBA" id="ARBA00022679"/>
    </source>
</evidence>
<organism evidence="10">
    <name type="scientific">Albugo laibachii Nc14</name>
    <dbReference type="NCBI Taxonomy" id="890382"/>
    <lineage>
        <taxon>Eukaryota</taxon>
        <taxon>Sar</taxon>
        <taxon>Stramenopiles</taxon>
        <taxon>Oomycota</taxon>
        <taxon>Peronosporomycetes</taxon>
        <taxon>Albuginales</taxon>
        <taxon>Albuginaceae</taxon>
        <taxon>Albugo</taxon>
    </lineage>
</organism>
<dbReference type="AlphaFoldDB" id="F0WH00"/>
<comment type="subcellular location">
    <subcellularLocation>
        <location evidence="1">Membrane</location>
        <topology evidence="1">Multi-pass membrane protein</topology>
    </subcellularLocation>
</comment>
<evidence type="ECO:0000256" key="1">
    <source>
        <dbReference type="ARBA" id="ARBA00004141"/>
    </source>
</evidence>
<comment type="domain">
    <text evidence="8">The DHHC domain is required for palmitoyltransferase activity.</text>
</comment>
<evidence type="ECO:0000256" key="3">
    <source>
        <dbReference type="ARBA" id="ARBA00022692"/>
    </source>
</evidence>
<dbReference type="InterPro" id="IPR001594">
    <property type="entry name" value="Palmitoyltrfase_DHHC"/>
</dbReference>
<dbReference type="Pfam" id="PF01529">
    <property type="entry name" value="DHHC"/>
    <property type="match status" value="1"/>
</dbReference>
<evidence type="ECO:0000256" key="5">
    <source>
        <dbReference type="ARBA" id="ARBA00023136"/>
    </source>
</evidence>
<dbReference type="GO" id="GO:0006612">
    <property type="term" value="P:protein targeting to membrane"/>
    <property type="evidence" value="ECO:0007669"/>
    <property type="project" value="TreeGrafter"/>
</dbReference>
<dbReference type="GO" id="GO:0005794">
    <property type="term" value="C:Golgi apparatus"/>
    <property type="evidence" value="ECO:0007669"/>
    <property type="project" value="TreeGrafter"/>
</dbReference>
<dbReference type="PANTHER" id="PTHR22883">
    <property type="entry name" value="ZINC FINGER DHHC DOMAIN CONTAINING PROTEIN"/>
    <property type="match status" value="1"/>
</dbReference>
<dbReference type="GO" id="GO:0016020">
    <property type="term" value="C:membrane"/>
    <property type="evidence" value="ECO:0007669"/>
    <property type="project" value="UniProtKB-SubCell"/>
</dbReference>
<evidence type="ECO:0000256" key="4">
    <source>
        <dbReference type="ARBA" id="ARBA00022989"/>
    </source>
</evidence>
<dbReference type="GO" id="GO:0019706">
    <property type="term" value="F:protein-cysteine S-palmitoyltransferase activity"/>
    <property type="evidence" value="ECO:0007669"/>
    <property type="project" value="UniProtKB-EC"/>
</dbReference>
<evidence type="ECO:0000256" key="6">
    <source>
        <dbReference type="ARBA" id="ARBA00023315"/>
    </source>
</evidence>
<evidence type="ECO:0000313" key="10">
    <source>
        <dbReference type="EMBL" id="CCA20515.1"/>
    </source>
</evidence>
<proteinExistence type="inferred from homology"/>
<dbReference type="EMBL" id="FR824141">
    <property type="protein sequence ID" value="CCA20515.1"/>
    <property type="molecule type" value="Genomic_DNA"/>
</dbReference>
<reference evidence="10" key="2">
    <citation type="submission" date="2011-02" db="EMBL/GenBank/DDBJ databases">
        <authorList>
            <person name="MacLean D."/>
        </authorList>
    </citation>
    <scope>NUCLEOTIDE SEQUENCE</scope>
</reference>
<keyword evidence="2 8" id="KW-0808">Transferase</keyword>
<protein>
    <recommendedName>
        <fullName evidence="8">Palmitoyltransferase</fullName>
        <ecNumber evidence="8">2.3.1.225</ecNumber>
    </recommendedName>
</protein>
<keyword evidence="4 8" id="KW-1133">Transmembrane helix</keyword>
<evidence type="ECO:0000259" key="9">
    <source>
        <dbReference type="Pfam" id="PF01529"/>
    </source>
</evidence>
<dbReference type="InterPro" id="IPR039859">
    <property type="entry name" value="PFA4/ZDH16/20/ERF2-like"/>
</dbReference>
<keyword evidence="6 8" id="KW-0012">Acyltransferase</keyword>
<keyword evidence="5 8" id="KW-0472">Membrane</keyword>
<evidence type="ECO:0000256" key="7">
    <source>
        <dbReference type="ARBA" id="ARBA00038298"/>
    </source>
</evidence>
<feature type="transmembrane region" description="Helical" evidence="8">
    <location>
        <begin position="227"/>
        <end position="251"/>
    </location>
</feature>